<evidence type="ECO:0000313" key="2">
    <source>
        <dbReference type="EMBL" id="MED6208512.1"/>
    </source>
</evidence>
<gene>
    <name evidence="2" type="ORF">PIB30_045732</name>
</gene>
<reference evidence="2 3" key="1">
    <citation type="journal article" date="2023" name="Plants (Basel)">
        <title>Bridging the Gap: Combining Genomics and Transcriptomics Approaches to Understand Stylosanthes scabra, an Orphan Legume from the Brazilian Caatinga.</title>
        <authorList>
            <person name="Ferreira-Neto J.R.C."/>
            <person name="da Silva M.D."/>
            <person name="Binneck E."/>
            <person name="de Melo N.F."/>
            <person name="da Silva R.H."/>
            <person name="de Melo A.L.T.M."/>
            <person name="Pandolfi V."/>
            <person name="Bustamante F.O."/>
            <person name="Brasileiro-Vidal A.C."/>
            <person name="Benko-Iseppon A.M."/>
        </authorList>
    </citation>
    <scope>NUCLEOTIDE SEQUENCE [LARGE SCALE GENOMIC DNA]</scope>
    <source>
        <tissue evidence="2">Leaves</tissue>
    </source>
</reference>
<sequence>MLLEIPHTPSNRIPIRTETEMVCHILQRDGALTPREAKRMRLRPPTLHKCRQEWSVEGEVPQLDDVPESGLYHERHQPLRNRHKEGTTPVAVEPRQLSTACGAPPAGTPWPTSSAVSGAGASHAALLERPRGAILSHNTKGGKKVPRKENMEEREAKMSESRVLLPFYRRRPYLGVSGHEIRISGSVAPRYVESNIKGRISGPVTPRYV</sequence>
<dbReference type="Proteomes" id="UP001341840">
    <property type="component" value="Unassembled WGS sequence"/>
</dbReference>
<protein>
    <submittedName>
        <fullName evidence="2">Uncharacterized protein</fullName>
    </submittedName>
</protein>
<evidence type="ECO:0000313" key="3">
    <source>
        <dbReference type="Proteomes" id="UP001341840"/>
    </source>
</evidence>
<comment type="caution">
    <text evidence="2">The sequence shown here is derived from an EMBL/GenBank/DDBJ whole genome shotgun (WGS) entry which is preliminary data.</text>
</comment>
<evidence type="ECO:0000256" key="1">
    <source>
        <dbReference type="SAM" id="MobiDB-lite"/>
    </source>
</evidence>
<dbReference type="EMBL" id="JASCZI010241936">
    <property type="protein sequence ID" value="MED6208512.1"/>
    <property type="molecule type" value="Genomic_DNA"/>
</dbReference>
<feature type="compositionally biased region" description="Basic and acidic residues" evidence="1">
    <location>
        <begin position="147"/>
        <end position="157"/>
    </location>
</feature>
<name>A0ABU6YDL4_9FABA</name>
<organism evidence="2 3">
    <name type="scientific">Stylosanthes scabra</name>
    <dbReference type="NCBI Taxonomy" id="79078"/>
    <lineage>
        <taxon>Eukaryota</taxon>
        <taxon>Viridiplantae</taxon>
        <taxon>Streptophyta</taxon>
        <taxon>Embryophyta</taxon>
        <taxon>Tracheophyta</taxon>
        <taxon>Spermatophyta</taxon>
        <taxon>Magnoliopsida</taxon>
        <taxon>eudicotyledons</taxon>
        <taxon>Gunneridae</taxon>
        <taxon>Pentapetalae</taxon>
        <taxon>rosids</taxon>
        <taxon>fabids</taxon>
        <taxon>Fabales</taxon>
        <taxon>Fabaceae</taxon>
        <taxon>Papilionoideae</taxon>
        <taxon>50 kb inversion clade</taxon>
        <taxon>dalbergioids sensu lato</taxon>
        <taxon>Dalbergieae</taxon>
        <taxon>Pterocarpus clade</taxon>
        <taxon>Stylosanthes</taxon>
    </lineage>
</organism>
<keyword evidence="3" id="KW-1185">Reference proteome</keyword>
<accession>A0ABU6YDL4</accession>
<feature type="region of interest" description="Disordered" evidence="1">
    <location>
        <begin position="136"/>
        <end position="157"/>
    </location>
</feature>
<proteinExistence type="predicted"/>